<dbReference type="SMART" id="SM00240">
    <property type="entry name" value="FHA"/>
    <property type="match status" value="1"/>
</dbReference>
<dbReference type="Pfam" id="PF15276">
    <property type="entry name" value="PP1_bind"/>
    <property type="match status" value="1"/>
</dbReference>
<feature type="compositionally biased region" description="Polar residues" evidence="7">
    <location>
        <begin position="795"/>
        <end position="820"/>
    </location>
</feature>
<evidence type="ECO:0000313" key="9">
    <source>
        <dbReference type="EMBL" id="KAL0984284.1"/>
    </source>
</evidence>
<evidence type="ECO:0000256" key="4">
    <source>
        <dbReference type="ARBA" id="ARBA00022843"/>
    </source>
</evidence>
<dbReference type="InterPro" id="IPR029334">
    <property type="entry name" value="PP1-bd"/>
</dbReference>
<dbReference type="PANTHER" id="PTHR21603">
    <property type="entry name" value="ANTIGEN KI-67-LIKE PROTEIN"/>
    <property type="match status" value="1"/>
</dbReference>
<dbReference type="Gene3D" id="2.60.200.20">
    <property type="match status" value="1"/>
</dbReference>
<feature type="region of interest" description="Disordered" evidence="7">
    <location>
        <begin position="791"/>
        <end position="824"/>
    </location>
</feature>
<feature type="compositionally biased region" description="Low complexity" evidence="7">
    <location>
        <begin position="475"/>
        <end position="584"/>
    </location>
</feature>
<evidence type="ECO:0000256" key="5">
    <source>
        <dbReference type="ARBA" id="ARBA00023242"/>
    </source>
</evidence>
<keyword evidence="3" id="KW-0597">Phosphoprotein</keyword>
<keyword evidence="2" id="KW-1017">Isopeptide bond</keyword>
<feature type="compositionally biased region" description="Gly residues" evidence="7">
    <location>
        <begin position="1203"/>
        <end position="1297"/>
    </location>
</feature>
<comment type="caution">
    <text evidence="9">The sequence shown here is derived from an EMBL/GenBank/DDBJ whole genome shotgun (WGS) entry which is preliminary data.</text>
</comment>
<feature type="compositionally biased region" description="Basic and acidic residues" evidence="7">
    <location>
        <begin position="882"/>
        <end position="892"/>
    </location>
</feature>
<name>A0ABD0XK00_UMBPY</name>
<feature type="compositionally biased region" description="Polar residues" evidence="7">
    <location>
        <begin position="300"/>
        <end position="323"/>
    </location>
</feature>
<dbReference type="GO" id="GO:0005634">
    <property type="term" value="C:nucleus"/>
    <property type="evidence" value="ECO:0007669"/>
    <property type="project" value="UniProtKB-SubCell"/>
</dbReference>
<dbReference type="PRINTS" id="PR01217">
    <property type="entry name" value="PRICHEXTENSN"/>
</dbReference>
<dbReference type="PROSITE" id="PS50006">
    <property type="entry name" value="FHA_DOMAIN"/>
    <property type="match status" value="1"/>
</dbReference>
<organism evidence="9 10">
    <name type="scientific">Umbra pygmaea</name>
    <name type="common">Eastern mudminnow</name>
    <dbReference type="NCBI Taxonomy" id="75934"/>
    <lineage>
        <taxon>Eukaryota</taxon>
        <taxon>Metazoa</taxon>
        <taxon>Chordata</taxon>
        <taxon>Craniata</taxon>
        <taxon>Vertebrata</taxon>
        <taxon>Euteleostomi</taxon>
        <taxon>Actinopterygii</taxon>
        <taxon>Neopterygii</taxon>
        <taxon>Teleostei</taxon>
        <taxon>Protacanthopterygii</taxon>
        <taxon>Esociformes</taxon>
        <taxon>Umbridae</taxon>
        <taxon>Umbra</taxon>
    </lineage>
</organism>
<comment type="subcellular location">
    <subcellularLocation>
        <location evidence="1">Nucleus</location>
    </subcellularLocation>
</comment>
<feature type="compositionally biased region" description="Basic and acidic residues" evidence="7">
    <location>
        <begin position="411"/>
        <end position="421"/>
    </location>
</feature>
<dbReference type="EMBL" id="JAGEUA010000004">
    <property type="protein sequence ID" value="KAL0984284.1"/>
    <property type="molecule type" value="Genomic_DNA"/>
</dbReference>
<feature type="region of interest" description="Disordered" evidence="7">
    <location>
        <begin position="1188"/>
        <end position="1313"/>
    </location>
</feature>
<feature type="compositionally biased region" description="Polar residues" evidence="7">
    <location>
        <begin position="338"/>
        <end position="355"/>
    </location>
</feature>
<feature type="region of interest" description="Disordered" evidence="7">
    <location>
        <begin position="212"/>
        <end position="279"/>
    </location>
</feature>
<dbReference type="Pfam" id="PF00498">
    <property type="entry name" value="FHA"/>
    <property type="match status" value="1"/>
</dbReference>
<feature type="compositionally biased region" description="Acidic residues" evidence="7">
    <location>
        <begin position="1051"/>
        <end position="1064"/>
    </location>
</feature>
<dbReference type="PANTHER" id="PTHR21603:SF17">
    <property type="entry name" value="PROLIFERATION MARKER PROTEIN KI-67"/>
    <property type="match status" value="1"/>
</dbReference>
<keyword evidence="10" id="KW-1185">Reference proteome</keyword>
<proteinExistence type="predicted"/>
<dbReference type="SMART" id="SM01295">
    <property type="entry name" value="K167R"/>
    <property type="match status" value="1"/>
</dbReference>
<evidence type="ECO:0000256" key="2">
    <source>
        <dbReference type="ARBA" id="ARBA00022499"/>
    </source>
</evidence>
<feature type="region of interest" description="Disordered" evidence="7">
    <location>
        <begin position="1051"/>
        <end position="1084"/>
    </location>
</feature>
<evidence type="ECO:0000259" key="8">
    <source>
        <dbReference type="PROSITE" id="PS50006"/>
    </source>
</evidence>
<dbReference type="InterPro" id="IPR012568">
    <property type="entry name" value="KI67R"/>
</dbReference>
<accession>A0ABD0XK00</accession>
<dbReference type="InterPro" id="IPR008984">
    <property type="entry name" value="SMAD_FHA_dom_sf"/>
</dbReference>
<keyword evidence="4" id="KW-0832">Ubl conjugation</keyword>
<feature type="compositionally biased region" description="Polar residues" evidence="7">
    <location>
        <begin position="615"/>
        <end position="637"/>
    </location>
</feature>
<feature type="region of interest" description="Disordered" evidence="7">
    <location>
        <begin position="172"/>
        <end position="197"/>
    </location>
</feature>
<evidence type="ECO:0000256" key="7">
    <source>
        <dbReference type="SAM" id="MobiDB-lite"/>
    </source>
</evidence>
<evidence type="ECO:0000313" key="10">
    <source>
        <dbReference type="Proteomes" id="UP001557470"/>
    </source>
</evidence>
<keyword evidence="5" id="KW-0539">Nucleus</keyword>
<evidence type="ECO:0000256" key="3">
    <source>
        <dbReference type="ARBA" id="ARBA00022553"/>
    </source>
</evidence>
<dbReference type="CDD" id="cd22673">
    <property type="entry name" value="FHA_Ki67"/>
    <property type="match status" value="1"/>
</dbReference>
<dbReference type="SUPFAM" id="SSF49879">
    <property type="entry name" value="SMAD/FHA domain"/>
    <property type="match status" value="1"/>
</dbReference>
<feature type="compositionally biased region" description="Polar residues" evidence="7">
    <location>
        <begin position="127"/>
        <end position="137"/>
    </location>
</feature>
<feature type="domain" description="FHA" evidence="8">
    <location>
        <begin position="26"/>
        <end position="76"/>
    </location>
</feature>
<reference evidence="9 10" key="1">
    <citation type="submission" date="2024-06" db="EMBL/GenBank/DDBJ databases">
        <authorList>
            <person name="Pan Q."/>
            <person name="Wen M."/>
            <person name="Jouanno E."/>
            <person name="Zahm M."/>
            <person name="Klopp C."/>
            <person name="Cabau C."/>
            <person name="Louis A."/>
            <person name="Berthelot C."/>
            <person name="Parey E."/>
            <person name="Roest Crollius H."/>
            <person name="Montfort J."/>
            <person name="Robinson-Rechavi M."/>
            <person name="Bouchez O."/>
            <person name="Lampietro C."/>
            <person name="Lopez Roques C."/>
            <person name="Donnadieu C."/>
            <person name="Postlethwait J."/>
            <person name="Bobe J."/>
            <person name="Verreycken H."/>
            <person name="Guiguen Y."/>
        </authorList>
    </citation>
    <scope>NUCLEOTIDE SEQUENCE [LARGE SCALE GENOMIC DNA]</scope>
    <source>
        <strain evidence="9">Up_M1</strain>
        <tissue evidence="9">Testis</tissue>
    </source>
</reference>
<feature type="region of interest" description="Disordered" evidence="7">
    <location>
        <begin position="300"/>
        <end position="637"/>
    </location>
</feature>
<keyword evidence="6" id="KW-0131">Cell cycle</keyword>
<evidence type="ECO:0000256" key="6">
    <source>
        <dbReference type="ARBA" id="ARBA00023306"/>
    </source>
</evidence>
<feature type="region of interest" description="Disordered" evidence="7">
    <location>
        <begin position="98"/>
        <end position="137"/>
    </location>
</feature>
<evidence type="ECO:0000256" key="1">
    <source>
        <dbReference type="ARBA" id="ARBA00004123"/>
    </source>
</evidence>
<dbReference type="Proteomes" id="UP001557470">
    <property type="component" value="Unassembled WGS sequence"/>
</dbReference>
<feature type="region of interest" description="Disordered" evidence="7">
    <location>
        <begin position="863"/>
        <end position="896"/>
    </location>
</feature>
<dbReference type="InterPro" id="IPR000253">
    <property type="entry name" value="FHA_dom"/>
</dbReference>
<feature type="compositionally biased region" description="Low complexity" evidence="7">
    <location>
        <begin position="595"/>
        <end position="614"/>
    </location>
</feature>
<protein>
    <recommendedName>
        <fullName evidence="8">FHA domain-containing protein</fullName>
    </recommendedName>
</protein>
<gene>
    <name evidence="9" type="ORF">UPYG_G00139440</name>
</gene>
<sequence>MPLHGKIVVIKRSGGDGTEFPLTASCLFGRKPDCDIRIQIPEVSKEHCRIELNENKEVILTNLSSVNPTRVNGKVFQQSERLKHGDLITIIDRSFRFEYPPAPTPKKRSSTGGKSETPQILHETQAKDTSTNDGTNISEFKPKVDEILDQKKHNSPFGDLYQMFRKDLDSKTPKKALGSPASRFYPQKHISPNKVDGESVIFTPNKMEAENVSPCNAGVTPKSAKKKRKSLKGQEVEGNVPVEEGIQLIPSNQETPKGKRRSSKSKFPEIVEETPTLATPQQFNDSEVVKQISECLTTETVKTPTRRGSNESAHIKTSGTEPETPTVGVLSNHDHVSAPSTPKTEPSCSTRSSPRSAGKKLQAQDVLPEPEVTTPIKVKPSSGKKRKSGELETELQVPMSKRKRVSFGGHLEPELFDKRLPPDSPLRKGATPGRRSLCVVSTKQSLLRRASVIGLMQKRKMSTTESPILKESPTKKATPKTPSPAKKSPKATPKTPSPAKKSPKATPKTPSPAKKSPKATPKTPSPAKKSPKATPKTPSPAKKSPKATPKTPSPAKKSPKATPKTPSPAKKSPKATAKTPSPAKESPKATPKILSSAKKSPTATPKTPANTTPTVQGRFSVSRISTPSPSGHQDSLQQSFVTATPCVRLRRNSTKATPKSTVKNALQVIRRRSGVSRASMKVVSSWADIVKFGQTKTQAVIPTKKPIRVTKTRKTVVPKAKTPAKNLLGHVSTGHADSPVTIVVGKAHKLRASQATGAAPKLVHNIALLKRNMGMDEDLSGIAEIFKTPARQRKSMAQVQSVPMTPQRGQSTSMTESSVMDTPEESGEMVVSPLVSTAKRGVYNTDAVIRLLDDQESSFTIPNQEAADDACSTPNESPITERTFEESKEQQPEPKCVISTPRQKLEPTICLTGVKRIMKTPKQKAEPIEDLRGKLLKTPKQKMPEQAECLTGVKRIMKTPKQKAAPIEDLRGKPMRTPRGPKAAQELILDGVKDLLKTPKPIVQTDEEISGNADDVVHSVTNEVEETVSSDSISTVKSEAGEPATVLSVSVEEEQAPDEVDEKNEEPGSPESFGQLEEPTSTPAETVEEVSIAVPVEPVAAPLEAAELLVPVEAAEIVVPVEAHVEAAELLVPVEAAELLVPVEAAELVVPVEAAEMVVPVEAAEMVEAHAEAAEMRVRPHARQPEMVEAHAGGSRRWQRLTGGSGDGRGSRGGSGDGRGSRGGSGDGRGSRGGSGDGRGSRGGSGDGRGSRGGSGDGRGTPGGSGDGRGSRGGSGDGRGSRGGSGDGRGSRGGSGDGRAITSFWGGSDCRTY</sequence>